<reference evidence="7 8" key="1">
    <citation type="submission" date="2020-08" db="EMBL/GenBank/DDBJ databases">
        <title>Genomic Encyclopedia of Type Strains, Phase IV (KMG-IV): sequencing the most valuable type-strain genomes for metagenomic binning, comparative biology and taxonomic classification.</title>
        <authorList>
            <person name="Goeker M."/>
        </authorList>
    </citation>
    <scope>NUCLEOTIDE SEQUENCE [LARGE SCALE GENOMIC DNA]</scope>
    <source>
        <strain evidence="7 8">DSM 12252</strain>
    </source>
</reference>
<dbReference type="PROSITE" id="PS01149">
    <property type="entry name" value="PSI_RSU"/>
    <property type="match status" value="1"/>
</dbReference>
<keyword evidence="8" id="KW-1185">Reference proteome</keyword>
<evidence type="ECO:0000256" key="5">
    <source>
        <dbReference type="RuleBase" id="RU003887"/>
    </source>
</evidence>
<dbReference type="InterPro" id="IPR006145">
    <property type="entry name" value="PsdUridine_synth_RsuA/RluA"/>
</dbReference>
<dbReference type="Gene3D" id="3.30.70.580">
    <property type="entry name" value="Pseudouridine synthase I, catalytic domain, N-terminal subdomain"/>
    <property type="match status" value="1"/>
</dbReference>
<dbReference type="FunFam" id="3.30.70.1560:FF:000001">
    <property type="entry name" value="Pseudouridine synthase"/>
    <property type="match status" value="1"/>
</dbReference>
<dbReference type="InterPro" id="IPR042092">
    <property type="entry name" value="PsdUridine_s_RsuA/RluB/E/F_cat"/>
</dbReference>
<evidence type="ECO:0000313" key="7">
    <source>
        <dbReference type="EMBL" id="MBB5034018.1"/>
    </source>
</evidence>
<dbReference type="SUPFAM" id="SSF55120">
    <property type="entry name" value="Pseudouridine synthase"/>
    <property type="match status" value="1"/>
</dbReference>
<dbReference type="GO" id="GO:0120159">
    <property type="term" value="F:rRNA pseudouridine synthase activity"/>
    <property type="evidence" value="ECO:0007669"/>
    <property type="project" value="UniProtKB-ARBA"/>
</dbReference>
<protein>
    <recommendedName>
        <fullName evidence="5">Pseudouridine synthase</fullName>
        <ecNumber evidence="5">5.4.99.-</ecNumber>
    </recommendedName>
</protein>
<dbReference type="InterPro" id="IPR050343">
    <property type="entry name" value="RsuA_PseudoU_synthase"/>
</dbReference>
<dbReference type="PANTHER" id="PTHR47683:SF4">
    <property type="entry name" value="PSEUDOURIDINE SYNTHASE"/>
    <property type="match status" value="1"/>
</dbReference>
<dbReference type="RefSeq" id="WP_184341413.1">
    <property type="nucleotide sequence ID" value="NZ_JACHIG010000008.1"/>
</dbReference>
<evidence type="ECO:0000256" key="2">
    <source>
        <dbReference type="ARBA" id="ARBA00022884"/>
    </source>
</evidence>
<evidence type="ECO:0000256" key="1">
    <source>
        <dbReference type="ARBA" id="ARBA00008348"/>
    </source>
</evidence>
<gene>
    <name evidence="7" type="ORF">HNQ65_003609</name>
</gene>
<dbReference type="EMBL" id="JACHIG010000008">
    <property type="protein sequence ID" value="MBB5034018.1"/>
    <property type="molecule type" value="Genomic_DNA"/>
</dbReference>
<dbReference type="GO" id="GO:0000455">
    <property type="term" value="P:enzyme-directed rRNA pseudouridine synthesis"/>
    <property type="evidence" value="ECO:0007669"/>
    <property type="project" value="UniProtKB-ARBA"/>
</dbReference>
<dbReference type="Gene3D" id="3.10.290.10">
    <property type="entry name" value="RNA-binding S4 domain"/>
    <property type="match status" value="1"/>
</dbReference>
<dbReference type="Pfam" id="PF00849">
    <property type="entry name" value="PseudoU_synth_2"/>
    <property type="match status" value="1"/>
</dbReference>
<dbReference type="Gene3D" id="3.30.70.1560">
    <property type="entry name" value="Alpha-L RNA-binding motif"/>
    <property type="match status" value="1"/>
</dbReference>
<dbReference type="EC" id="5.4.99.-" evidence="5"/>
<dbReference type="InterPro" id="IPR000748">
    <property type="entry name" value="PsdUridine_synth_RsuA/RluB/E/F"/>
</dbReference>
<dbReference type="CDD" id="cd02553">
    <property type="entry name" value="PseudoU_synth_RsuA"/>
    <property type="match status" value="1"/>
</dbReference>
<evidence type="ECO:0000256" key="4">
    <source>
        <dbReference type="PROSITE-ProRule" id="PRU00182"/>
    </source>
</evidence>
<evidence type="ECO:0000313" key="8">
    <source>
        <dbReference type="Proteomes" id="UP000590740"/>
    </source>
</evidence>
<keyword evidence="2 4" id="KW-0694">RNA-binding</keyword>
<dbReference type="NCBIfam" id="TIGR00093">
    <property type="entry name" value="pseudouridine synthase"/>
    <property type="match status" value="1"/>
</dbReference>
<sequence>MKLDRLIAGHQSQGRQAAHHAIATRRVRVDGVVVTDSHHPVDRFMKVEMDHVLVQAPERALYLMLHKPVGILSATKDDQFQTVIDLIDDPDKHRLHIAGRLDRSTSGLVLLTNDGRWSKRLMAAEEKVPKVYLVETLDPISPDAVEAFARGFYFHTEDITTLPAELEILGERSARLTLHEGRYHQVKRMFHRVENLVVKLHRESIGTLTLPEDLPAGAWRELTREEVLAAAGDE</sequence>
<accession>A0A7W7YD67</accession>
<name>A0A7W7YD67_9BACT</name>
<dbReference type="InterPro" id="IPR036986">
    <property type="entry name" value="S4_RNA-bd_sf"/>
</dbReference>
<dbReference type="InterPro" id="IPR020103">
    <property type="entry name" value="PsdUridine_synth_cat_dom_sf"/>
</dbReference>
<dbReference type="PROSITE" id="PS50889">
    <property type="entry name" value="S4"/>
    <property type="match status" value="1"/>
</dbReference>
<dbReference type="InterPro" id="IPR020094">
    <property type="entry name" value="TruA/RsuA/RluB/E/F_N"/>
</dbReference>
<comment type="similarity">
    <text evidence="1 5">Belongs to the pseudouridine synthase RsuA family.</text>
</comment>
<proteinExistence type="inferred from homology"/>
<evidence type="ECO:0000256" key="3">
    <source>
        <dbReference type="ARBA" id="ARBA00023235"/>
    </source>
</evidence>
<dbReference type="AlphaFoldDB" id="A0A7W7YD67"/>
<feature type="domain" description="Pseudouridine synthase RsuA/RluA-like" evidence="6">
    <location>
        <begin position="62"/>
        <end position="191"/>
    </location>
</feature>
<organism evidence="7 8">
    <name type="scientific">Prosthecobacter vanneervenii</name>
    <dbReference type="NCBI Taxonomy" id="48466"/>
    <lineage>
        <taxon>Bacteria</taxon>
        <taxon>Pseudomonadati</taxon>
        <taxon>Verrucomicrobiota</taxon>
        <taxon>Verrucomicrobiia</taxon>
        <taxon>Verrucomicrobiales</taxon>
        <taxon>Verrucomicrobiaceae</taxon>
        <taxon>Prosthecobacter</taxon>
    </lineage>
</organism>
<dbReference type="InterPro" id="IPR018496">
    <property type="entry name" value="PsdUridine_synth_RsuA/RluB_CS"/>
</dbReference>
<evidence type="ECO:0000259" key="6">
    <source>
        <dbReference type="Pfam" id="PF00849"/>
    </source>
</evidence>
<dbReference type="GO" id="GO:0003723">
    <property type="term" value="F:RNA binding"/>
    <property type="evidence" value="ECO:0007669"/>
    <property type="project" value="UniProtKB-KW"/>
</dbReference>
<dbReference type="GO" id="GO:0005829">
    <property type="term" value="C:cytosol"/>
    <property type="evidence" value="ECO:0007669"/>
    <property type="project" value="UniProtKB-ARBA"/>
</dbReference>
<keyword evidence="3 5" id="KW-0413">Isomerase</keyword>
<dbReference type="PANTHER" id="PTHR47683">
    <property type="entry name" value="PSEUDOURIDINE SYNTHASE FAMILY PROTEIN-RELATED"/>
    <property type="match status" value="1"/>
</dbReference>
<comment type="caution">
    <text evidence="7">The sequence shown here is derived from an EMBL/GenBank/DDBJ whole genome shotgun (WGS) entry which is preliminary data.</text>
</comment>
<dbReference type="SUPFAM" id="SSF55174">
    <property type="entry name" value="Alpha-L RNA-binding motif"/>
    <property type="match status" value="1"/>
</dbReference>
<dbReference type="Proteomes" id="UP000590740">
    <property type="component" value="Unassembled WGS sequence"/>
</dbReference>